<evidence type="ECO:0000256" key="1">
    <source>
        <dbReference type="ARBA" id="ARBA00004651"/>
    </source>
</evidence>
<reference evidence="10" key="1">
    <citation type="submission" date="2017-09" db="EMBL/GenBank/DDBJ databases">
        <title>Depth-based differentiation of microbial function through sediment-hosted aquifers and enrichment of novel symbionts in the deep terrestrial subsurface.</title>
        <authorList>
            <person name="Probst A.J."/>
            <person name="Ladd B."/>
            <person name="Jarett J.K."/>
            <person name="Geller-Mcgrath D.E."/>
            <person name="Sieber C.M.K."/>
            <person name="Emerson J.B."/>
            <person name="Anantharaman K."/>
            <person name="Thomas B.C."/>
            <person name="Malmstrom R."/>
            <person name="Stieglmeier M."/>
            <person name="Klingl A."/>
            <person name="Woyke T."/>
            <person name="Ryan C.M."/>
            <person name="Banfield J.F."/>
        </authorList>
    </citation>
    <scope>NUCLEOTIDE SEQUENCE [LARGE SCALE GENOMIC DNA]</scope>
</reference>
<evidence type="ECO:0000259" key="8">
    <source>
        <dbReference type="PROSITE" id="PS50928"/>
    </source>
</evidence>
<dbReference type="SUPFAM" id="SSF161098">
    <property type="entry name" value="MetI-like"/>
    <property type="match status" value="1"/>
</dbReference>
<feature type="transmembrane region" description="Helical" evidence="7">
    <location>
        <begin position="27"/>
        <end position="51"/>
    </location>
</feature>
<evidence type="ECO:0000256" key="7">
    <source>
        <dbReference type="SAM" id="Phobius"/>
    </source>
</evidence>
<dbReference type="PANTHER" id="PTHR30465:SF0">
    <property type="entry name" value="OLIGOPEPTIDE TRANSPORT SYSTEM PERMEASE PROTEIN APPB"/>
    <property type="match status" value="1"/>
</dbReference>
<dbReference type="AlphaFoldDB" id="A0A2M6YF45"/>
<protein>
    <submittedName>
        <fullName evidence="9">Peptide ABC transporter permease</fullName>
    </submittedName>
</protein>
<organism evidence="9 10">
    <name type="scientific">Candidatus Woesebacteria bacterium CG07_land_8_20_14_0_80_44_9</name>
    <dbReference type="NCBI Taxonomy" id="1975058"/>
    <lineage>
        <taxon>Bacteria</taxon>
        <taxon>Candidatus Woeseibacteriota</taxon>
    </lineage>
</organism>
<evidence type="ECO:0000313" key="10">
    <source>
        <dbReference type="Proteomes" id="UP000231669"/>
    </source>
</evidence>
<dbReference type="PANTHER" id="PTHR30465">
    <property type="entry name" value="INNER MEMBRANE ABC TRANSPORTER"/>
    <property type="match status" value="1"/>
</dbReference>
<keyword evidence="3" id="KW-1003">Cell membrane</keyword>
<name>A0A2M6YF45_9BACT</name>
<keyword evidence="5 7" id="KW-1133">Transmembrane helix</keyword>
<dbReference type="Gene3D" id="1.10.3720.10">
    <property type="entry name" value="MetI-like"/>
    <property type="match status" value="1"/>
</dbReference>
<accession>A0A2M6YF45</accession>
<dbReference type="InterPro" id="IPR035906">
    <property type="entry name" value="MetI-like_sf"/>
</dbReference>
<evidence type="ECO:0000256" key="2">
    <source>
        <dbReference type="ARBA" id="ARBA00022448"/>
    </source>
</evidence>
<keyword evidence="6 7" id="KW-0472">Membrane</keyword>
<evidence type="ECO:0000256" key="6">
    <source>
        <dbReference type="ARBA" id="ARBA00023136"/>
    </source>
</evidence>
<feature type="domain" description="ABC transmembrane type-1" evidence="8">
    <location>
        <begin position="27"/>
        <end position="129"/>
    </location>
</feature>
<proteinExistence type="predicted"/>
<dbReference type="InterPro" id="IPR000515">
    <property type="entry name" value="MetI-like"/>
</dbReference>
<gene>
    <name evidence="9" type="ORF">COT08_00455</name>
</gene>
<dbReference type="EMBL" id="PEXE01000009">
    <property type="protein sequence ID" value="PIU28780.1"/>
    <property type="molecule type" value="Genomic_DNA"/>
</dbReference>
<feature type="transmembrane region" description="Helical" evidence="7">
    <location>
        <begin position="107"/>
        <end position="126"/>
    </location>
</feature>
<feature type="transmembrane region" description="Helical" evidence="7">
    <location>
        <begin position="63"/>
        <end position="87"/>
    </location>
</feature>
<evidence type="ECO:0000256" key="4">
    <source>
        <dbReference type="ARBA" id="ARBA00022692"/>
    </source>
</evidence>
<feature type="non-terminal residue" evidence="9">
    <location>
        <position position="129"/>
    </location>
</feature>
<comment type="subcellular location">
    <subcellularLocation>
        <location evidence="1">Cell membrane</location>
        <topology evidence="1">Multi-pass membrane protein</topology>
    </subcellularLocation>
</comment>
<sequence>LVQGDFGMSIKYPNIDSIWDDLFAPRIWISFQLGLLALLIGFPLGIFLGLIAARFRNSWFDSFLIAVLMPFRILPSVILIQFCIFIFAAKLNILPAAGWEGIFSKNIIIPLLVLVLPGLAGGARFTRIN</sequence>
<evidence type="ECO:0000256" key="5">
    <source>
        <dbReference type="ARBA" id="ARBA00022989"/>
    </source>
</evidence>
<dbReference type="PROSITE" id="PS50928">
    <property type="entry name" value="ABC_TM1"/>
    <property type="match status" value="1"/>
</dbReference>
<dbReference type="Proteomes" id="UP000231669">
    <property type="component" value="Unassembled WGS sequence"/>
</dbReference>
<keyword evidence="2" id="KW-0813">Transport</keyword>
<evidence type="ECO:0000256" key="3">
    <source>
        <dbReference type="ARBA" id="ARBA00022475"/>
    </source>
</evidence>
<dbReference type="GO" id="GO:0005886">
    <property type="term" value="C:plasma membrane"/>
    <property type="evidence" value="ECO:0007669"/>
    <property type="project" value="UniProtKB-SubCell"/>
</dbReference>
<dbReference type="GO" id="GO:0055085">
    <property type="term" value="P:transmembrane transport"/>
    <property type="evidence" value="ECO:0007669"/>
    <property type="project" value="InterPro"/>
</dbReference>
<evidence type="ECO:0000313" key="9">
    <source>
        <dbReference type="EMBL" id="PIU28780.1"/>
    </source>
</evidence>
<keyword evidence="4 7" id="KW-0812">Transmembrane</keyword>
<feature type="non-terminal residue" evidence="9">
    <location>
        <position position="1"/>
    </location>
</feature>
<comment type="caution">
    <text evidence="9">The sequence shown here is derived from an EMBL/GenBank/DDBJ whole genome shotgun (WGS) entry which is preliminary data.</text>
</comment>